<gene>
    <name evidence="1" type="ORF">F6453_3900</name>
</gene>
<name>A0A833JLF3_MARNT</name>
<reference evidence="1 2" key="1">
    <citation type="submission" date="2019-10" db="EMBL/GenBank/DDBJ databases">
        <title>Draft genome sequence of Marinobacter hydrocarbonoclasticus NCT7M from the microbiome of the marine copepod.</title>
        <authorList>
            <person name="Nuttall R."/>
            <person name="Sharma G."/>
            <person name="Moisander P."/>
        </authorList>
    </citation>
    <scope>NUCLEOTIDE SEQUENCE [LARGE SCALE GENOMIC DNA]</scope>
    <source>
        <strain evidence="1 2">NCT7M</strain>
    </source>
</reference>
<accession>A0A833JLF3</accession>
<dbReference type="AlphaFoldDB" id="A0A833JLF3"/>
<sequence length="50" mass="5589">MTRRGAKAAKTIKKGYNFHCAIHFSGKGGIEKVENRQMPCTEQFYAAALK</sequence>
<protein>
    <submittedName>
        <fullName evidence="1">Uncharacterized protein</fullName>
    </submittedName>
</protein>
<evidence type="ECO:0000313" key="2">
    <source>
        <dbReference type="Proteomes" id="UP000469950"/>
    </source>
</evidence>
<comment type="caution">
    <text evidence="1">The sequence shown here is derived from an EMBL/GenBank/DDBJ whole genome shotgun (WGS) entry which is preliminary data.</text>
</comment>
<proteinExistence type="predicted"/>
<evidence type="ECO:0000313" key="1">
    <source>
        <dbReference type="EMBL" id="KAE8543763.1"/>
    </source>
</evidence>
<dbReference type="Proteomes" id="UP000469950">
    <property type="component" value="Unassembled WGS sequence"/>
</dbReference>
<organism evidence="1 2">
    <name type="scientific">Marinobacter nauticus</name>
    <name type="common">Marinobacter hydrocarbonoclasticus</name>
    <name type="synonym">Marinobacter aquaeolei</name>
    <dbReference type="NCBI Taxonomy" id="2743"/>
    <lineage>
        <taxon>Bacteria</taxon>
        <taxon>Pseudomonadati</taxon>
        <taxon>Pseudomonadota</taxon>
        <taxon>Gammaproteobacteria</taxon>
        <taxon>Pseudomonadales</taxon>
        <taxon>Marinobacteraceae</taxon>
        <taxon>Marinobacter</taxon>
    </lineage>
</organism>
<dbReference type="EMBL" id="WBMP01000034">
    <property type="protein sequence ID" value="KAE8543763.1"/>
    <property type="molecule type" value="Genomic_DNA"/>
</dbReference>